<dbReference type="AlphaFoldDB" id="A0A518BI26"/>
<evidence type="ECO:0000313" key="1">
    <source>
        <dbReference type="EMBL" id="QDU66615.1"/>
    </source>
</evidence>
<accession>A0A518BI26</accession>
<dbReference type="EMBL" id="CP036287">
    <property type="protein sequence ID" value="QDU66615.1"/>
    <property type="molecule type" value="Genomic_DNA"/>
</dbReference>
<organism evidence="1 2">
    <name type="scientific">Engelhardtia mirabilis</name>
    <dbReference type="NCBI Taxonomy" id="2528011"/>
    <lineage>
        <taxon>Bacteria</taxon>
        <taxon>Pseudomonadati</taxon>
        <taxon>Planctomycetota</taxon>
        <taxon>Planctomycetia</taxon>
        <taxon>Planctomycetia incertae sedis</taxon>
        <taxon>Engelhardtia</taxon>
    </lineage>
</organism>
<keyword evidence="2" id="KW-1185">Reference proteome</keyword>
<dbReference type="Proteomes" id="UP000316921">
    <property type="component" value="Chromosome"/>
</dbReference>
<name>A0A518BI26_9BACT</name>
<reference evidence="1 2" key="1">
    <citation type="submission" date="2019-02" db="EMBL/GenBank/DDBJ databases">
        <title>Deep-cultivation of Planctomycetes and their phenomic and genomic characterization uncovers novel biology.</title>
        <authorList>
            <person name="Wiegand S."/>
            <person name="Jogler M."/>
            <person name="Boedeker C."/>
            <person name="Pinto D."/>
            <person name="Vollmers J."/>
            <person name="Rivas-Marin E."/>
            <person name="Kohn T."/>
            <person name="Peeters S.H."/>
            <person name="Heuer A."/>
            <person name="Rast P."/>
            <person name="Oberbeckmann S."/>
            <person name="Bunk B."/>
            <person name="Jeske O."/>
            <person name="Meyerdierks A."/>
            <person name="Storesund J.E."/>
            <person name="Kallscheuer N."/>
            <person name="Luecker S."/>
            <person name="Lage O.M."/>
            <person name="Pohl T."/>
            <person name="Merkel B.J."/>
            <person name="Hornburger P."/>
            <person name="Mueller R.-W."/>
            <person name="Bruemmer F."/>
            <person name="Labrenz M."/>
            <person name="Spormann A.M."/>
            <person name="Op den Camp H."/>
            <person name="Overmann J."/>
            <person name="Amann R."/>
            <person name="Jetten M.S.M."/>
            <person name="Mascher T."/>
            <person name="Medema M.H."/>
            <person name="Devos D.P."/>
            <person name="Kaster A.-K."/>
            <person name="Ovreas L."/>
            <person name="Rohde M."/>
            <person name="Galperin M.Y."/>
            <person name="Jogler C."/>
        </authorList>
    </citation>
    <scope>NUCLEOTIDE SEQUENCE [LARGE SCALE GENOMIC DNA]</scope>
    <source>
        <strain evidence="1 2">Pla133</strain>
    </source>
</reference>
<proteinExistence type="predicted"/>
<evidence type="ECO:0000313" key="2">
    <source>
        <dbReference type="Proteomes" id="UP000316921"/>
    </source>
</evidence>
<gene>
    <name evidence="1" type="ORF">Pla133_16910</name>
</gene>
<sequence length="168" mass="18868">MQSLEFRCRGLLARHYDVLRDGRKVALLDRSVWGEGATIELEGVDYQMRARGFLRSEIDLARGGEFLVSAVRPSVWSSTFELRDLHPELAFTGTGEELEDLMLTRSSLWCSSYEINCGRRRIGSMTRTSLWSRGAVLESREELPLVLAVFIGSVVISLWARQAAVAAT</sequence>
<dbReference type="KEGG" id="pbap:Pla133_16910"/>
<protein>
    <submittedName>
        <fullName evidence="1">Uncharacterized protein</fullName>
    </submittedName>
</protein>
<dbReference type="RefSeq" id="WP_145064436.1">
    <property type="nucleotide sequence ID" value="NZ_CP036287.1"/>
</dbReference>